<sequence length="395" mass="42960">MKIGGAHLTYCSNIHPAESWPETFAALSHHIPPIKAQVAPDAPFGIGLRLSARAAAELAGGDALDEFRAYLRDANAYVFTINGFPYGDFHGTRVKEQVYAPDWQSADRLTYTNRLADILAALLPDDVETGSISTVPGSFAPWAKGNEAAMAEGLITATAHLVALRARTGKTITLALEPEPWCFLETVAEAVAFFRAHLHSDAAAYRLAALSGLTVTDAATALRRHLGLCYDVCHAALAYEDAAGSVKALQRAGIGIFKLQLSSALRFAAITPDSAARLRPFDEPTYLHQVIERAEGGSARKWPDLGAALAEIDSAMGREWRVHFHVPLFLPQMDGFDTTQDMLRQILALHRSAGISAHLEVETYTWDVLPAAYRNQPLPDAIARELNWVRAELQA</sequence>
<dbReference type="HOGENOM" id="CLU_041665_0_0_5"/>
<dbReference type="GO" id="GO:0016853">
    <property type="term" value="F:isomerase activity"/>
    <property type="evidence" value="ECO:0007669"/>
    <property type="project" value="UniProtKB-KW"/>
</dbReference>
<keyword evidence="2" id="KW-1185">Reference proteome</keyword>
<dbReference type="OrthoDB" id="9785907at2"/>
<keyword evidence="1" id="KW-0413">Isomerase</keyword>
<evidence type="ECO:0000313" key="1">
    <source>
        <dbReference type="EMBL" id="AEM42619.1"/>
    </source>
</evidence>
<evidence type="ECO:0000313" key="2">
    <source>
        <dbReference type="Proteomes" id="UP000000692"/>
    </source>
</evidence>
<name>F9YB67_KETVW</name>
<organism evidence="1 2">
    <name type="scientific">Ketogulonicigenium vulgare (strain WSH-001)</name>
    <dbReference type="NCBI Taxonomy" id="759362"/>
    <lineage>
        <taxon>Bacteria</taxon>
        <taxon>Pseudomonadati</taxon>
        <taxon>Pseudomonadota</taxon>
        <taxon>Alphaproteobacteria</taxon>
        <taxon>Rhodobacterales</taxon>
        <taxon>Roseobacteraceae</taxon>
        <taxon>Ketogulonicigenium</taxon>
    </lineage>
</organism>
<dbReference type="Proteomes" id="UP000000692">
    <property type="component" value="Plasmid 1"/>
</dbReference>
<dbReference type="EMBL" id="CP002019">
    <property type="protein sequence ID" value="AEM42619.1"/>
    <property type="molecule type" value="Genomic_DNA"/>
</dbReference>
<reference evidence="1 2" key="1">
    <citation type="journal article" date="2011" name="J. Bacteriol.">
        <title>Complete genome sequence of the industrial strain Ketogulonicigenium vulgare WSH-001.</title>
        <authorList>
            <person name="Liu L."/>
            <person name="Li Y."/>
            <person name="Zhang J."/>
            <person name="Zhou Z."/>
            <person name="Liu J."/>
            <person name="Li X."/>
            <person name="Zhou J."/>
            <person name="Du G."/>
            <person name="Wang L."/>
            <person name="Chen J."/>
        </authorList>
    </citation>
    <scope>NUCLEOTIDE SEQUENCE [LARGE SCALE GENOMIC DNA]</scope>
    <source>
        <strain evidence="1 2">WSH-001</strain>
        <plasmid evidence="2">pKVU_100</plasmid>
    </source>
</reference>
<dbReference type="InterPro" id="IPR036237">
    <property type="entry name" value="Xyl_isomerase-like_sf"/>
</dbReference>
<dbReference type="RefSeq" id="WP_013368548.1">
    <property type="nucleotide sequence ID" value="NC_017386.1"/>
</dbReference>
<gene>
    <name evidence="1" type="ordered locus">KVU_PA0202</name>
</gene>
<accession>F9YB67</accession>
<dbReference type="NCBIfam" id="NF035939">
    <property type="entry name" value="TIM_EboE"/>
    <property type="match status" value="1"/>
</dbReference>
<dbReference type="Gene3D" id="3.20.20.150">
    <property type="entry name" value="Divalent-metal-dependent TIM barrel enzymes"/>
    <property type="match status" value="1"/>
</dbReference>
<dbReference type="PATRIC" id="fig|759362.5.peg.2896"/>
<protein>
    <submittedName>
        <fullName evidence="1">Sugar phosphate isomerase family enzyme</fullName>
    </submittedName>
</protein>
<dbReference type="AlphaFoldDB" id="F9YB67"/>
<geneLocation type="plasmid" evidence="2">
    <name>pKVU_100</name>
</geneLocation>
<proteinExistence type="predicted"/>
<keyword evidence="1" id="KW-0614">Plasmid</keyword>
<dbReference type="SUPFAM" id="SSF51658">
    <property type="entry name" value="Xylose isomerase-like"/>
    <property type="match status" value="1"/>
</dbReference>
<dbReference type="KEGG" id="kvl:KVU_PA0202"/>